<dbReference type="InterPro" id="IPR052159">
    <property type="entry name" value="Competence_DNA_uptake"/>
</dbReference>
<organism evidence="2 3">
    <name type="scientific">Chryseotalea sanaruensis</name>
    <dbReference type="NCBI Taxonomy" id="2482724"/>
    <lineage>
        <taxon>Bacteria</taxon>
        <taxon>Pseudomonadati</taxon>
        <taxon>Bacteroidota</taxon>
        <taxon>Cytophagia</taxon>
        <taxon>Cytophagales</taxon>
        <taxon>Chryseotaleaceae</taxon>
        <taxon>Chryseotalea</taxon>
    </lineage>
</organism>
<keyword evidence="1" id="KW-0175">Coiled coil</keyword>
<dbReference type="PANTHER" id="PTHR30619:SF1">
    <property type="entry name" value="RECOMBINATION PROTEIN 2"/>
    <property type="match status" value="1"/>
</dbReference>
<sequence>MATSVSVKMYKMGELGDCFLLSIKHEDTLKHMLIDCGSFRNGEESKERIRKIVADIQDKVKSNGLDIVVATHQHNDHISGFVHAEDMFEQIGIDQVWLSWLDNPRNKQASRIEENHLNLRNQLSEASQKLAELAKTKTGRLASNQTALKMHATHQLIDDVMGFFGAAPKLPAQGIKILKSIGEKPVKYLSPGELKQIPGIPLSAIRVHVLGPPKDEDLLYRKDPRKDESYDHKLHSLNMMAFHFLRALNNKTSSLDKEEEQFPFNASFKVQLSQSRQFSKAMSKVDSVYKSRHNAWRNIDNDWLDQAARLALYMDTFTNNSSLVLAIELVKSGKVLLFAGDAQIGNWLSWEDIKFKDKNTTTESLLSRTALYKVGHHGSHNSTLKDAFEKMTSDELVAMIPVDKSDPNISKTNGWKMPAQNLFQRLKEKTDNRVLRMDEGFAEGCNPKGDKEVKNAWSKVGEVKITPLFVEYIVE</sequence>
<proteinExistence type="predicted"/>
<evidence type="ECO:0000313" key="2">
    <source>
        <dbReference type="EMBL" id="GCC53248.1"/>
    </source>
</evidence>
<feature type="coiled-coil region" evidence="1">
    <location>
        <begin position="109"/>
        <end position="136"/>
    </location>
</feature>
<dbReference type="InterPro" id="IPR036866">
    <property type="entry name" value="RibonucZ/Hydroxyglut_hydro"/>
</dbReference>
<dbReference type="SUPFAM" id="SSF56281">
    <property type="entry name" value="Metallo-hydrolase/oxidoreductase"/>
    <property type="match status" value="1"/>
</dbReference>
<comment type="caution">
    <text evidence="2">The sequence shown here is derived from an EMBL/GenBank/DDBJ whole genome shotgun (WGS) entry which is preliminary data.</text>
</comment>
<dbReference type="EMBL" id="BHXQ01000007">
    <property type="protein sequence ID" value="GCC53248.1"/>
    <property type="molecule type" value="Genomic_DNA"/>
</dbReference>
<dbReference type="AlphaFoldDB" id="A0A401UEB0"/>
<evidence type="ECO:0008006" key="4">
    <source>
        <dbReference type="Google" id="ProtNLM"/>
    </source>
</evidence>
<reference evidence="2 3" key="1">
    <citation type="submission" date="2018-11" db="EMBL/GenBank/DDBJ databases">
        <title>Chryseotalea sanarue gen. nov., sp., nov., a member of the family Cytophagaceae, isolated from a brackish lake in Hamamatsu Japan.</title>
        <authorList>
            <person name="Maejima Y."/>
            <person name="Iino T."/>
            <person name="Muraguchi Y."/>
            <person name="Fukuda K."/>
            <person name="Ohkuma M."/>
            <person name="Moriuchi R."/>
            <person name="Dohra H."/>
            <person name="Kimbara K."/>
            <person name="Shintani M."/>
        </authorList>
    </citation>
    <scope>NUCLEOTIDE SEQUENCE [LARGE SCALE GENOMIC DNA]</scope>
    <source>
        <strain evidence="2 3">Ys</strain>
    </source>
</reference>
<dbReference type="RefSeq" id="WP_127123901.1">
    <property type="nucleotide sequence ID" value="NZ_BHXQ01000007.1"/>
</dbReference>
<name>A0A401UEB0_9BACT</name>
<gene>
    <name evidence="2" type="ORF">SanaruYs_34910</name>
</gene>
<protein>
    <recommendedName>
        <fullName evidence="4">Metallo-beta-lactamase domain-containing protein</fullName>
    </recommendedName>
</protein>
<dbReference type="Gene3D" id="3.60.15.10">
    <property type="entry name" value="Ribonuclease Z/Hydroxyacylglutathione hydrolase-like"/>
    <property type="match status" value="1"/>
</dbReference>
<dbReference type="Proteomes" id="UP000288227">
    <property type="component" value="Unassembled WGS sequence"/>
</dbReference>
<keyword evidence="3" id="KW-1185">Reference proteome</keyword>
<dbReference type="PANTHER" id="PTHR30619">
    <property type="entry name" value="DNA INTERNALIZATION/COMPETENCE PROTEIN COMEC/REC2"/>
    <property type="match status" value="1"/>
</dbReference>
<evidence type="ECO:0000256" key="1">
    <source>
        <dbReference type="SAM" id="Coils"/>
    </source>
</evidence>
<evidence type="ECO:0000313" key="3">
    <source>
        <dbReference type="Proteomes" id="UP000288227"/>
    </source>
</evidence>
<accession>A0A401UEB0</accession>
<dbReference type="OrthoDB" id="418728at2"/>